<evidence type="ECO:0000256" key="2">
    <source>
        <dbReference type="ARBA" id="ARBA00022833"/>
    </source>
</evidence>
<dbReference type="PANTHER" id="PTHR16450">
    <property type="entry name" value="RING FINGER PROTEIN 186"/>
    <property type="match status" value="1"/>
</dbReference>
<dbReference type="PROSITE" id="PS50089">
    <property type="entry name" value="ZF_RING_2"/>
    <property type="match status" value="1"/>
</dbReference>
<evidence type="ECO:0000256" key="3">
    <source>
        <dbReference type="PROSITE-ProRule" id="PRU00175"/>
    </source>
</evidence>
<keyword evidence="1 3" id="KW-0479">Metal-binding</keyword>
<comment type="caution">
    <text evidence="5">The sequence shown here is derived from an EMBL/GenBank/DDBJ whole genome shotgun (WGS) entry which is preliminary data.</text>
</comment>
<evidence type="ECO:0000313" key="5">
    <source>
        <dbReference type="EMBL" id="GMT17171.1"/>
    </source>
</evidence>
<feature type="non-terminal residue" evidence="5">
    <location>
        <position position="1"/>
    </location>
</feature>
<sequence>ADAMSEFELFSSYVTASPSSPRHDTRALFIMNRAIFIRMHLNLLRIEAREGLPDDLQRAQHVHQLREANDRSSISAPPLVYSRECPICNTPQPSVRVCYKVCGHITCLACTGEMMLQRERNCPVCREWTDYVSLHEEEEEEKTEDKRESKEEVE</sequence>
<keyword evidence="2" id="KW-0862">Zinc</keyword>
<keyword evidence="6" id="KW-1185">Reference proteome</keyword>
<accession>A0AAV5VCP7</accession>
<gene>
    <name evidence="5" type="ORF">PFISCL1PPCAC_8468</name>
</gene>
<dbReference type="Pfam" id="PF13920">
    <property type="entry name" value="zf-C3HC4_3"/>
    <property type="match status" value="1"/>
</dbReference>
<proteinExistence type="predicted"/>
<evidence type="ECO:0000259" key="4">
    <source>
        <dbReference type="PROSITE" id="PS50089"/>
    </source>
</evidence>
<dbReference type="PANTHER" id="PTHR16450:SF1">
    <property type="entry name" value="PROTEIN CBG12045"/>
    <property type="match status" value="1"/>
</dbReference>
<organism evidence="5 6">
    <name type="scientific">Pristionchus fissidentatus</name>
    <dbReference type="NCBI Taxonomy" id="1538716"/>
    <lineage>
        <taxon>Eukaryota</taxon>
        <taxon>Metazoa</taxon>
        <taxon>Ecdysozoa</taxon>
        <taxon>Nematoda</taxon>
        <taxon>Chromadorea</taxon>
        <taxon>Rhabditida</taxon>
        <taxon>Rhabditina</taxon>
        <taxon>Diplogasteromorpha</taxon>
        <taxon>Diplogasteroidea</taxon>
        <taxon>Neodiplogasteridae</taxon>
        <taxon>Pristionchus</taxon>
    </lineage>
</organism>
<keyword evidence="1 3" id="KW-0863">Zinc-finger</keyword>
<reference evidence="5" key="1">
    <citation type="submission" date="2023-10" db="EMBL/GenBank/DDBJ databases">
        <title>Genome assembly of Pristionchus species.</title>
        <authorList>
            <person name="Yoshida K."/>
            <person name="Sommer R.J."/>
        </authorList>
    </citation>
    <scope>NUCLEOTIDE SEQUENCE</scope>
    <source>
        <strain evidence="5">RS5133</strain>
    </source>
</reference>
<dbReference type="AlphaFoldDB" id="A0AAV5VCP7"/>
<feature type="non-terminal residue" evidence="5">
    <location>
        <position position="154"/>
    </location>
</feature>
<dbReference type="EMBL" id="BTSY01000003">
    <property type="protein sequence ID" value="GMT17171.1"/>
    <property type="molecule type" value="Genomic_DNA"/>
</dbReference>
<dbReference type="Gene3D" id="3.30.40.10">
    <property type="entry name" value="Zinc/RING finger domain, C3HC4 (zinc finger)"/>
    <property type="match status" value="1"/>
</dbReference>
<dbReference type="InterPro" id="IPR013083">
    <property type="entry name" value="Znf_RING/FYVE/PHD"/>
</dbReference>
<dbReference type="SUPFAM" id="SSF57850">
    <property type="entry name" value="RING/U-box"/>
    <property type="match status" value="1"/>
</dbReference>
<feature type="domain" description="RING-type" evidence="4">
    <location>
        <begin position="85"/>
        <end position="126"/>
    </location>
</feature>
<name>A0AAV5VCP7_9BILA</name>
<protein>
    <recommendedName>
        <fullName evidence="4">RING-type domain-containing protein</fullName>
    </recommendedName>
</protein>
<evidence type="ECO:0000313" key="6">
    <source>
        <dbReference type="Proteomes" id="UP001432322"/>
    </source>
</evidence>
<dbReference type="Proteomes" id="UP001432322">
    <property type="component" value="Unassembled WGS sequence"/>
</dbReference>
<dbReference type="GO" id="GO:0008270">
    <property type="term" value="F:zinc ion binding"/>
    <property type="evidence" value="ECO:0007669"/>
    <property type="project" value="UniProtKB-KW"/>
</dbReference>
<dbReference type="InterPro" id="IPR001841">
    <property type="entry name" value="Znf_RING"/>
</dbReference>
<evidence type="ECO:0000256" key="1">
    <source>
        <dbReference type="ARBA" id="ARBA00022771"/>
    </source>
</evidence>